<gene>
    <name evidence="3" type="ORF">WN944_014249</name>
</gene>
<feature type="compositionally biased region" description="Basic and acidic residues" evidence="2">
    <location>
        <begin position="156"/>
        <end position="172"/>
    </location>
</feature>
<evidence type="ECO:0008006" key="5">
    <source>
        <dbReference type="Google" id="ProtNLM"/>
    </source>
</evidence>
<dbReference type="PANTHER" id="PTHR33463">
    <property type="entry name" value="NB-ARC DOMAIN-CONTAINING PROTEIN-RELATED"/>
    <property type="match status" value="1"/>
</dbReference>
<feature type="region of interest" description="Disordered" evidence="2">
    <location>
        <begin position="137"/>
        <end position="172"/>
    </location>
</feature>
<evidence type="ECO:0000313" key="3">
    <source>
        <dbReference type="EMBL" id="KAK9199062.1"/>
    </source>
</evidence>
<dbReference type="Proteomes" id="UP001428341">
    <property type="component" value="Unassembled WGS sequence"/>
</dbReference>
<comment type="caution">
    <text evidence="3">The sequence shown here is derived from an EMBL/GenBank/DDBJ whole genome shotgun (WGS) entry which is preliminary data.</text>
</comment>
<dbReference type="AlphaFoldDB" id="A0AAP0M7J1"/>
<proteinExistence type="predicted"/>
<sequence>MDIVSAIVGRIAACLLHAALRQLGYLLHYNHNIKTLEEQTQLLACRRERVQGKIETAERNGEIIRTDVQKWIQDVDEKIAEAKKFLDDEVKANKSCLRGWCINVWSVYRVSKQALRKAKVISKFLERGRFEIVVVPSQPAPSPENVSLSEGFSGERNGEKRESNDRVVEPIH</sequence>
<dbReference type="InterPro" id="IPR050905">
    <property type="entry name" value="Plant_NBS-LRR"/>
</dbReference>
<accession>A0AAP0M7J1</accession>
<organism evidence="3 4">
    <name type="scientific">Citrus x changshan-huyou</name>
    <dbReference type="NCBI Taxonomy" id="2935761"/>
    <lineage>
        <taxon>Eukaryota</taxon>
        <taxon>Viridiplantae</taxon>
        <taxon>Streptophyta</taxon>
        <taxon>Embryophyta</taxon>
        <taxon>Tracheophyta</taxon>
        <taxon>Spermatophyta</taxon>
        <taxon>Magnoliopsida</taxon>
        <taxon>eudicotyledons</taxon>
        <taxon>Gunneridae</taxon>
        <taxon>Pentapetalae</taxon>
        <taxon>rosids</taxon>
        <taxon>malvids</taxon>
        <taxon>Sapindales</taxon>
        <taxon>Rutaceae</taxon>
        <taxon>Aurantioideae</taxon>
        <taxon>Citrus</taxon>
    </lineage>
</organism>
<evidence type="ECO:0000313" key="4">
    <source>
        <dbReference type="Proteomes" id="UP001428341"/>
    </source>
</evidence>
<keyword evidence="4" id="KW-1185">Reference proteome</keyword>
<keyword evidence="1" id="KW-0611">Plant defense</keyword>
<name>A0AAP0M7J1_9ROSI</name>
<evidence type="ECO:0000256" key="1">
    <source>
        <dbReference type="ARBA" id="ARBA00022821"/>
    </source>
</evidence>
<reference evidence="3 4" key="1">
    <citation type="submission" date="2024-05" db="EMBL/GenBank/DDBJ databases">
        <title>Haplotype-resolved chromosome-level genome assembly of Huyou (Citrus changshanensis).</title>
        <authorList>
            <person name="Miao C."/>
            <person name="Chen W."/>
            <person name="Wu Y."/>
            <person name="Wang L."/>
            <person name="Zhao S."/>
            <person name="Grierson D."/>
            <person name="Xu C."/>
            <person name="Chen K."/>
        </authorList>
    </citation>
    <scope>NUCLEOTIDE SEQUENCE [LARGE SCALE GENOMIC DNA]</scope>
    <source>
        <strain evidence="3">01-14</strain>
        <tissue evidence="3">Leaf</tissue>
    </source>
</reference>
<protein>
    <recommendedName>
        <fullName evidence="5">Disease resistance protein</fullName>
    </recommendedName>
</protein>
<evidence type="ECO:0000256" key="2">
    <source>
        <dbReference type="SAM" id="MobiDB-lite"/>
    </source>
</evidence>
<dbReference type="EMBL" id="JBCGBO010000005">
    <property type="protein sequence ID" value="KAK9199062.1"/>
    <property type="molecule type" value="Genomic_DNA"/>
</dbReference>
<dbReference type="PANTHER" id="PTHR33463:SF145">
    <property type="entry name" value="NB-ARC DOMAIN-CONTAINING PROTEIN"/>
    <property type="match status" value="1"/>
</dbReference>